<dbReference type="GeneID" id="98069742"/>
<feature type="chain" id="PRO_5003549522" description="Outer membrane protein beta-barrel domain-containing protein" evidence="1">
    <location>
        <begin position="22"/>
        <end position="258"/>
    </location>
</feature>
<sequence length="258" mass="29134">MRSFIGVCLFILFILPFSTKAQDTTYVHRSDTLRQATDPEYYNWRESSNDTIIPSIQKQNYLKRPVFRLAISGGTGYRLGRTPEGSEELTDFINNMRLGGQFGIDLHFFLKRKIALGIEYDYYNAKHSGTIENHYLKDNTKIQFIGPSFAGRIPISYRRDAFVYTLAIGYGHFKEITKEADEEESFTGGCLAGKGSIGYDFALSDKVALGIKLSLLFGNIKNFTYKNSAGETTKFTLNPQDGENISMANISVGIRFVR</sequence>
<dbReference type="EMBL" id="ADMC01000025">
    <property type="protein sequence ID" value="EHP46577.1"/>
    <property type="molecule type" value="Genomic_DNA"/>
</dbReference>
<gene>
    <name evidence="2" type="ORF">HMPREF9449_02194</name>
</gene>
<keyword evidence="3" id="KW-1185">Reference proteome</keyword>
<dbReference type="HOGENOM" id="CLU_1077043_0_0_10"/>
<keyword evidence="1" id="KW-0732">Signal</keyword>
<evidence type="ECO:0008006" key="4">
    <source>
        <dbReference type="Google" id="ProtNLM"/>
    </source>
</evidence>
<dbReference type="AlphaFoldDB" id="H1DIG5"/>
<evidence type="ECO:0000256" key="1">
    <source>
        <dbReference type="SAM" id="SignalP"/>
    </source>
</evidence>
<proteinExistence type="predicted"/>
<accession>H1DIG5</accession>
<dbReference type="eggNOG" id="COG2067">
    <property type="taxonomic scope" value="Bacteria"/>
</dbReference>
<dbReference type="Gene3D" id="2.40.160.20">
    <property type="match status" value="1"/>
</dbReference>
<dbReference type="Proteomes" id="UP000004892">
    <property type="component" value="Unassembled WGS sequence"/>
</dbReference>
<dbReference type="RefSeq" id="WP_009137341.1">
    <property type="nucleotide sequence ID" value="NZ_JH594596.1"/>
</dbReference>
<organism evidence="2 3">
    <name type="scientific">Odoribacter laneus YIT 12061</name>
    <dbReference type="NCBI Taxonomy" id="742817"/>
    <lineage>
        <taxon>Bacteria</taxon>
        <taxon>Pseudomonadati</taxon>
        <taxon>Bacteroidota</taxon>
        <taxon>Bacteroidia</taxon>
        <taxon>Bacteroidales</taxon>
        <taxon>Odoribacteraceae</taxon>
        <taxon>Odoribacter</taxon>
    </lineage>
</organism>
<reference evidence="2 3" key="1">
    <citation type="submission" date="2012-01" db="EMBL/GenBank/DDBJ databases">
        <title>The Genome Sequence of Odoribacter laneus YIT 12061.</title>
        <authorList>
            <consortium name="The Broad Institute Genome Sequencing Platform"/>
            <person name="Earl A."/>
            <person name="Ward D."/>
            <person name="Feldgarden M."/>
            <person name="Gevers D."/>
            <person name="Morotomi M."/>
            <person name="Young S.K."/>
            <person name="Zeng Q."/>
            <person name="Gargeya S."/>
            <person name="Fitzgerald M."/>
            <person name="Haas B."/>
            <person name="Abouelleil A."/>
            <person name="Alvarado L."/>
            <person name="Arachchi H.M."/>
            <person name="Berlin A."/>
            <person name="Chapman S.B."/>
            <person name="Gearin G."/>
            <person name="Goldberg J."/>
            <person name="Griggs A."/>
            <person name="Gujja S."/>
            <person name="Hansen M."/>
            <person name="Heiman D."/>
            <person name="Howarth C."/>
            <person name="Larimer J."/>
            <person name="Lui A."/>
            <person name="MacDonald P.J.P."/>
            <person name="McCowen C."/>
            <person name="Montmayeur A."/>
            <person name="Murphy C."/>
            <person name="Neiman D."/>
            <person name="Pearson M."/>
            <person name="Priest M."/>
            <person name="Roberts A."/>
            <person name="Saif S."/>
            <person name="Shea T."/>
            <person name="Sisk P."/>
            <person name="Stolte C."/>
            <person name="Sykes S."/>
            <person name="Wortman J."/>
            <person name="Nusbaum C."/>
            <person name="Birren B."/>
        </authorList>
    </citation>
    <scope>NUCLEOTIDE SEQUENCE [LARGE SCALE GENOMIC DNA]</scope>
    <source>
        <strain evidence="2 3">YIT 12061</strain>
    </source>
</reference>
<evidence type="ECO:0000313" key="3">
    <source>
        <dbReference type="Proteomes" id="UP000004892"/>
    </source>
</evidence>
<dbReference type="PATRIC" id="fig|742817.3.peg.2347"/>
<name>H1DIG5_9BACT</name>
<feature type="signal peptide" evidence="1">
    <location>
        <begin position="1"/>
        <end position="21"/>
    </location>
</feature>
<evidence type="ECO:0000313" key="2">
    <source>
        <dbReference type="EMBL" id="EHP46577.1"/>
    </source>
</evidence>
<protein>
    <recommendedName>
        <fullName evidence="4">Outer membrane protein beta-barrel domain-containing protein</fullName>
    </recommendedName>
</protein>
<comment type="caution">
    <text evidence="2">The sequence shown here is derived from an EMBL/GenBank/DDBJ whole genome shotgun (WGS) entry which is preliminary data.</text>
</comment>